<dbReference type="Proteomes" id="UP000322873">
    <property type="component" value="Unassembled WGS sequence"/>
</dbReference>
<dbReference type="EMBL" id="VICG01000011">
    <property type="protein sequence ID" value="KAA8567417.1"/>
    <property type="molecule type" value="Genomic_DNA"/>
</dbReference>
<feature type="region of interest" description="Disordered" evidence="1">
    <location>
        <begin position="164"/>
        <end position="199"/>
    </location>
</feature>
<evidence type="ECO:0000256" key="1">
    <source>
        <dbReference type="SAM" id="MobiDB-lite"/>
    </source>
</evidence>
<accession>A0A5M9JFA0</accession>
<gene>
    <name evidence="2" type="ORF">EYC84_010435</name>
</gene>
<feature type="region of interest" description="Disordered" evidence="1">
    <location>
        <begin position="60"/>
        <end position="81"/>
    </location>
</feature>
<comment type="caution">
    <text evidence="2">The sequence shown here is derived from an EMBL/GenBank/DDBJ whole genome shotgun (WGS) entry which is preliminary data.</text>
</comment>
<reference evidence="2 3" key="1">
    <citation type="submission" date="2019-06" db="EMBL/GenBank/DDBJ databases">
        <title>Genome Sequence of the Brown Rot Fungal Pathogen Monilinia fructicola.</title>
        <authorList>
            <person name="De Miccolis Angelini R.M."/>
            <person name="Landi L."/>
            <person name="Abate D."/>
            <person name="Pollastro S."/>
            <person name="Romanazzi G."/>
            <person name="Faretra F."/>
        </authorList>
    </citation>
    <scope>NUCLEOTIDE SEQUENCE [LARGE SCALE GENOMIC DNA]</scope>
    <source>
        <strain evidence="2 3">Mfrc123</strain>
    </source>
</reference>
<proteinExistence type="predicted"/>
<organism evidence="2 3">
    <name type="scientific">Monilinia fructicola</name>
    <name type="common">Brown rot fungus</name>
    <name type="synonym">Ciboria fructicola</name>
    <dbReference type="NCBI Taxonomy" id="38448"/>
    <lineage>
        <taxon>Eukaryota</taxon>
        <taxon>Fungi</taxon>
        <taxon>Dikarya</taxon>
        <taxon>Ascomycota</taxon>
        <taxon>Pezizomycotina</taxon>
        <taxon>Leotiomycetes</taxon>
        <taxon>Helotiales</taxon>
        <taxon>Sclerotiniaceae</taxon>
        <taxon>Monilinia</taxon>
    </lineage>
</organism>
<evidence type="ECO:0000313" key="3">
    <source>
        <dbReference type="Proteomes" id="UP000322873"/>
    </source>
</evidence>
<feature type="compositionally biased region" description="Low complexity" evidence="1">
    <location>
        <begin position="64"/>
        <end position="80"/>
    </location>
</feature>
<sequence>MVDISALAVTSEGRGSGIFSNASLRARSHNTTRTATFSTRGPRISSAGATMLISTPSRRHMHLSPTTTTRLPTSSSAPSPSISPPYVSACTSSPTSSALAIVTLEETISFSGYAGISGIILGGIARRQDLHSESRGRGNYAPWGFLDWIHGTSIGPGVPEDVADEAAKHQVKSRSRRALSNGKESVKILSGRRRSARRT</sequence>
<evidence type="ECO:0000313" key="2">
    <source>
        <dbReference type="EMBL" id="KAA8567417.1"/>
    </source>
</evidence>
<feature type="compositionally biased region" description="Basic residues" evidence="1">
    <location>
        <begin position="190"/>
        <end position="199"/>
    </location>
</feature>
<name>A0A5M9JFA0_MONFR</name>
<protein>
    <submittedName>
        <fullName evidence="2">Uncharacterized protein</fullName>
    </submittedName>
</protein>
<keyword evidence="3" id="KW-1185">Reference proteome</keyword>
<dbReference type="VEuPathDB" id="FungiDB:MFRU_040g00580"/>
<dbReference type="AlphaFoldDB" id="A0A5M9JFA0"/>